<dbReference type="AlphaFoldDB" id="A0A087MHG1"/>
<keyword evidence="1" id="KW-0812">Transmembrane</keyword>
<dbReference type="STRING" id="1121014.N788_05325"/>
<keyword evidence="1" id="KW-1133">Transmembrane helix</keyword>
<accession>A0A087MHG1</accession>
<comment type="caution">
    <text evidence="2">The sequence shown here is derived from an EMBL/GenBank/DDBJ whole genome shotgun (WGS) entry which is preliminary data.</text>
</comment>
<protein>
    <recommendedName>
        <fullName evidence="4">DUF3185 domain-containing protein</fullName>
    </recommendedName>
</protein>
<proteinExistence type="predicted"/>
<reference evidence="2 3" key="2">
    <citation type="journal article" date="2015" name="Stand. Genomic Sci.">
        <title>High quality draft genomic sequence of Arenimonas donghaensis DSM 18148(T).</title>
        <authorList>
            <person name="Chen F."/>
            <person name="Wang H."/>
            <person name="Cao Y."/>
            <person name="Li X."/>
            <person name="Wang G."/>
        </authorList>
    </citation>
    <scope>NUCLEOTIDE SEQUENCE [LARGE SCALE GENOMIC DNA]</scope>
    <source>
        <strain evidence="2 3">HO3-R19</strain>
    </source>
</reference>
<organism evidence="2 3">
    <name type="scientific">Arenimonas donghaensis DSM 18148 = HO3-R19</name>
    <dbReference type="NCBI Taxonomy" id="1121014"/>
    <lineage>
        <taxon>Bacteria</taxon>
        <taxon>Pseudomonadati</taxon>
        <taxon>Pseudomonadota</taxon>
        <taxon>Gammaproteobacteria</taxon>
        <taxon>Lysobacterales</taxon>
        <taxon>Lysobacteraceae</taxon>
        <taxon>Arenimonas</taxon>
    </lineage>
</organism>
<evidence type="ECO:0000313" key="2">
    <source>
        <dbReference type="EMBL" id="KFL36314.1"/>
    </source>
</evidence>
<dbReference type="PATRIC" id="fig|1121014.3.peg.1953"/>
<dbReference type="EMBL" id="AVCJ01000023">
    <property type="protein sequence ID" value="KFL36314.1"/>
    <property type="molecule type" value="Genomic_DNA"/>
</dbReference>
<reference evidence="3" key="1">
    <citation type="submission" date="2013-08" db="EMBL/GenBank/DDBJ databases">
        <title>Genome sequencing of Arenimonas donghaensis.</title>
        <authorList>
            <person name="Chen F."/>
            <person name="Wang G."/>
        </authorList>
    </citation>
    <scope>NUCLEOTIDE SEQUENCE [LARGE SCALE GENOMIC DNA]</scope>
    <source>
        <strain evidence="3">HO3-R19</strain>
    </source>
</reference>
<evidence type="ECO:0000313" key="3">
    <source>
        <dbReference type="Proteomes" id="UP000029085"/>
    </source>
</evidence>
<gene>
    <name evidence="2" type="ORF">N788_05325</name>
</gene>
<sequence>MRTPLLVLGAILLVVGGLITAGVFRYDSKETAELGPIELSVTKEKSPPINLGWILLGAGAVAVVIGVASKK</sequence>
<evidence type="ECO:0000256" key="1">
    <source>
        <dbReference type="SAM" id="Phobius"/>
    </source>
</evidence>
<keyword evidence="1" id="KW-0472">Membrane</keyword>
<feature type="transmembrane region" description="Helical" evidence="1">
    <location>
        <begin position="49"/>
        <end position="68"/>
    </location>
</feature>
<keyword evidence="3" id="KW-1185">Reference proteome</keyword>
<dbReference type="Proteomes" id="UP000029085">
    <property type="component" value="Unassembled WGS sequence"/>
</dbReference>
<evidence type="ECO:0008006" key="4">
    <source>
        <dbReference type="Google" id="ProtNLM"/>
    </source>
</evidence>
<dbReference type="RefSeq" id="WP_034224435.1">
    <property type="nucleotide sequence ID" value="NZ_AVCJ01000023.1"/>
</dbReference>
<name>A0A087MHG1_9GAMM</name>